<evidence type="ECO:0000256" key="8">
    <source>
        <dbReference type="ARBA" id="ARBA00023295"/>
    </source>
</evidence>
<dbReference type="InterPro" id="IPR008979">
    <property type="entry name" value="Galactose-bd-like_sf"/>
</dbReference>
<dbReference type="InterPro" id="IPR017853">
    <property type="entry name" value="GH"/>
</dbReference>
<evidence type="ECO:0000256" key="7">
    <source>
        <dbReference type="ARBA" id="ARBA00022837"/>
    </source>
</evidence>
<accession>A0A2G0CAV2</accession>
<evidence type="ECO:0000259" key="11">
    <source>
        <dbReference type="SMART" id="SM01038"/>
    </source>
</evidence>
<name>A0A2G0CAV2_9BACT</name>
<dbReference type="EMBL" id="PDLO01000013">
    <property type="protein sequence ID" value="PHK97093.1"/>
    <property type="molecule type" value="Genomic_DNA"/>
</dbReference>
<dbReference type="SUPFAM" id="SSF49303">
    <property type="entry name" value="beta-Galactosidase/glucuronidase domain"/>
    <property type="match status" value="2"/>
</dbReference>
<proteinExistence type="inferred from homology"/>
<evidence type="ECO:0000256" key="3">
    <source>
        <dbReference type="ARBA" id="ARBA00007401"/>
    </source>
</evidence>
<dbReference type="InterPro" id="IPR006103">
    <property type="entry name" value="Glyco_hydro_2_cat"/>
</dbReference>
<evidence type="ECO:0000313" key="12">
    <source>
        <dbReference type="EMBL" id="PHK97093.1"/>
    </source>
</evidence>
<dbReference type="InterPro" id="IPR014718">
    <property type="entry name" value="GH-type_carb-bd"/>
</dbReference>
<evidence type="ECO:0000256" key="6">
    <source>
        <dbReference type="ARBA" id="ARBA00022801"/>
    </source>
</evidence>
<dbReference type="InterPro" id="IPR006102">
    <property type="entry name" value="Ig-like_GH2"/>
</dbReference>
<protein>
    <recommendedName>
        <fullName evidence="5 10">Beta-galactosidase</fullName>
        <ecNumber evidence="5 10">3.2.1.23</ecNumber>
    </recommendedName>
    <alternativeName>
        <fullName evidence="9 10">Lactase</fullName>
    </alternativeName>
</protein>
<keyword evidence="7" id="KW-0106">Calcium</keyword>
<sequence length="1044" mass="117919">MRLVFSVLVCLVLLPIVLSAQTLREWEDPEVYQINREYPHAAFYRYASPEAARAQVPYEQSPFYRSLNGSWKFNWVPTPSDRPVYFYQPDFDVSAWADIPVPANWELEGHGTPIYTNITYPFPANPPFIDHDHNPVGSYRRNFTVPADWAGQEIYLHFGGVSSAFYVWVNGERVGYSEGSKTPAEFRITHYLRPGENTLAVEVYRWSDGSYLEDQDFWRLSGIDRDVYLYATPKVTLRDFRVVASLDTIAYRDGDFHLELEYRNTTGTVSDAYRVEATLLEGERPVLEFNRPLRVPVGGGAVEFSGTVPAARPWTAETPNLYTLVITLRDSVGRAVESTSSRVGFRTIEIRDNQFLVNGVPVYLKGVNLHDHDPATGHVISEELTRQDMQRMKEFNINAIRCSHYPKNEFFYRMCDEYGFYVVDEANIETHGMGTTNQGLDDDFQRQAIHPAYLPEWRAAHLDRTVRMYERDKNFPSIVTWSLGNEAGNGENFYVTYQWLKKVDPTRPVQYEGATQYENTDIQAPMYARIPDLIAYAEDDPQRPLILCEYAHAMGNSVGNLQDYWDVIERYDVLQGGFIWDWVDQGLDATTPDGVTYYAYGGDLGGQYLQNDRNFNLNGLVSPDRSPHPALHEVKQVYQYIKFPDYDPVAGRLTLYNGYDFISLDRFALSWSLLADGEEVASGDLPPTALAARRDTTLALELPARETGQEYYLRVQARLKEAEPLLASGHVVARAEFPLSKPHFARLTATPGNSPEVEEGPETVTLSGEDFTAAFDKETGLLYRLDYGAGNLLVSPLKPNFWRAPTDNDYGYGMPREAKVWKKASQEPVLKSFTVDPAENGLQCLTAEYDLPGTGGTVKVSYTFNARGELRVSNQLRGVNKELAAIPRLGNTFALQPAYDAVTYYGRGPVENYQDRNTAALVGRYSSSVGDLGYAYTRPQENGYRTGVREVQFLDGNGRGIAVRAESALLGFNAHHQLNSDYDEGPEKVQRHTYDIPVRPLVTVNVDYKQSGVGGDDSWGARPHAQYTLPAGDYTYSFLLSPVR</sequence>
<evidence type="ECO:0000256" key="5">
    <source>
        <dbReference type="ARBA" id="ARBA00012756"/>
    </source>
</evidence>
<dbReference type="SUPFAM" id="SSF51445">
    <property type="entry name" value="(Trans)glycosidases"/>
    <property type="match status" value="1"/>
</dbReference>
<dbReference type="Gene3D" id="2.60.120.260">
    <property type="entry name" value="Galactose-binding domain-like"/>
    <property type="match status" value="1"/>
</dbReference>
<dbReference type="InterPro" id="IPR011013">
    <property type="entry name" value="Gal_mutarotase_sf_dom"/>
</dbReference>
<dbReference type="SMART" id="SM01038">
    <property type="entry name" value="Bgal_small_N"/>
    <property type="match status" value="1"/>
</dbReference>
<comment type="subunit">
    <text evidence="4">Monomer.</text>
</comment>
<dbReference type="Pfam" id="PF02836">
    <property type="entry name" value="Glyco_hydro_2_C"/>
    <property type="match status" value="1"/>
</dbReference>
<evidence type="ECO:0000256" key="1">
    <source>
        <dbReference type="ARBA" id="ARBA00001412"/>
    </source>
</evidence>
<comment type="cofactor">
    <cofactor evidence="2">
        <name>Ca(2+)</name>
        <dbReference type="ChEBI" id="CHEBI:29108"/>
    </cofactor>
</comment>
<dbReference type="GO" id="GO:0004565">
    <property type="term" value="F:beta-galactosidase activity"/>
    <property type="evidence" value="ECO:0007669"/>
    <property type="project" value="UniProtKB-EC"/>
</dbReference>
<dbReference type="Pfam" id="PF16353">
    <property type="entry name" value="LacZ_4"/>
    <property type="match status" value="1"/>
</dbReference>
<dbReference type="EC" id="3.2.1.23" evidence="5 10"/>
<evidence type="ECO:0000313" key="13">
    <source>
        <dbReference type="Proteomes" id="UP000226437"/>
    </source>
</evidence>
<dbReference type="InterPro" id="IPR013783">
    <property type="entry name" value="Ig-like_fold"/>
</dbReference>
<dbReference type="PANTHER" id="PTHR46323">
    <property type="entry name" value="BETA-GALACTOSIDASE"/>
    <property type="match status" value="1"/>
</dbReference>
<dbReference type="SUPFAM" id="SSF74650">
    <property type="entry name" value="Galactose mutarotase-like"/>
    <property type="match status" value="1"/>
</dbReference>
<dbReference type="InterPro" id="IPR006104">
    <property type="entry name" value="Glyco_hydro_2_N"/>
</dbReference>
<comment type="caution">
    <text evidence="12">The sequence shown here is derived from an EMBL/GenBank/DDBJ whole genome shotgun (WGS) entry which is preliminary data.</text>
</comment>
<evidence type="ECO:0000256" key="9">
    <source>
        <dbReference type="ARBA" id="ARBA00032230"/>
    </source>
</evidence>
<evidence type="ECO:0000256" key="2">
    <source>
        <dbReference type="ARBA" id="ARBA00001913"/>
    </source>
</evidence>
<feature type="domain" description="Beta galactosidase small chain/" evidence="11">
    <location>
        <begin position="765"/>
        <end position="1041"/>
    </location>
</feature>
<dbReference type="InterPro" id="IPR050347">
    <property type="entry name" value="Bact_Beta-galactosidase"/>
</dbReference>
<evidence type="ECO:0000256" key="10">
    <source>
        <dbReference type="RuleBase" id="RU361154"/>
    </source>
</evidence>
<dbReference type="Gene3D" id="2.60.40.10">
    <property type="entry name" value="Immunoglobulins"/>
    <property type="match status" value="2"/>
</dbReference>
<keyword evidence="8 10" id="KW-0326">Glycosidase</keyword>
<gene>
    <name evidence="12" type="ORF">CGL56_17585</name>
</gene>
<dbReference type="Gene3D" id="2.70.98.10">
    <property type="match status" value="1"/>
</dbReference>
<dbReference type="Pfam" id="PF02837">
    <property type="entry name" value="Glyco_hydro_2_N"/>
    <property type="match status" value="1"/>
</dbReference>
<dbReference type="InterPro" id="IPR032312">
    <property type="entry name" value="LacZ_4"/>
</dbReference>
<dbReference type="PRINTS" id="PR00132">
    <property type="entry name" value="GLHYDRLASE2"/>
</dbReference>
<evidence type="ECO:0000256" key="4">
    <source>
        <dbReference type="ARBA" id="ARBA00011245"/>
    </source>
</evidence>
<comment type="similarity">
    <text evidence="3 10">Belongs to the glycosyl hydrolase 2 family.</text>
</comment>
<dbReference type="GO" id="GO:0030246">
    <property type="term" value="F:carbohydrate binding"/>
    <property type="evidence" value="ECO:0007669"/>
    <property type="project" value="InterPro"/>
</dbReference>
<dbReference type="Proteomes" id="UP000226437">
    <property type="component" value="Unassembled WGS sequence"/>
</dbReference>
<dbReference type="PROSITE" id="PS00719">
    <property type="entry name" value="GLYCOSYL_HYDROL_F2_1"/>
    <property type="match status" value="1"/>
</dbReference>
<dbReference type="InterPro" id="IPR006101">
    <property type="entry name" value="Glyco_hydro_2"/>
</dbReference>
<dbReference type="Gene3D" id="3.20.20.80">
    <property type="entry name" value="Glycosidases"/>
    <property type="match status" value="1"/>
</dbReference>
<dbReference type="OrthoDB" id="9801077at2"/>
<dbReference type="Pfam" id="PF00703">
    <property type="entry name" value="Glyco_hydro_2"/>
    <property type="match status" value="1"/>
</dbReference>
<dbReference type="AlphaFoldDB" id="A0A2G0CAV2"/>
<dbReference type="SUPFAM" id="SSF49785">
    <property type="entry name" value="Galactose-binding domain-like"/>
    <property type="match status" value="1"/>
</dbReference>
<reference evidence="12 13" key="1">
    <citation type="submission" date="2017-10" db="EMBL/GenBank/DDBJ databases">
        <title>The draft genome sequence of Lewinella marina KCTC 32374.</title>
        <authorList>
            <person name="Wang K."/>
        </authorList>
    </citation>
    <scope>NUCLEOTIDE SEQUENCE [LARGE SCALE GENOMIC DNA]</scope>
    <source>
        <strain evidence="12 13">MKG-38</strain>
    </source>
</reference>
<dbReference type="PANTHER" id="PTHR46323:SF2">
    <property type="entry name" value="BETA-GALACTOSIDASE"/>
    <property type="match status" value="1"/>
</dbReference>
<dbReference type="InterPro" id="IPR036156">
    <property type="entry name" value="Beta-gal/glucu_dom_sf"/>
</dbReference>
<organism evidence="12 13">
    <name type="scientific">Neolewinella marina</name>
    <dbReference type="NCBI Taxonomy" id="438751"/>
    <lineage>
        <taxon>Bacteria</taxon>
        <taxon>Pseudomonadati</taxon>
        <taxon>Bacteroidota</taxon>
        <taxon>Saprospiria</taxon>
        <taxon>Saprospirales</taxon>
        <taxon>Lewinellaceae</taxon>
        <taxon>Neolewinella</taxon>
    </lineage>
</organism>
<keyword evidence="13" id="KW-1185">Reference proteome</keyword>
<keyword evidence="6 10" id="KW-0378">Hydrolase</keyword>
<dbReference type="Pfam" id="PF02929">
    <property type="entry name" value="Bgal_small_N"/>
    <property type="match status" value="1"/>
</dbReference>
<dbReference type="InterPro" id="IPR004199">
    <property type="entry name" value="B-gal_small/dom_5"/>
</dbReference>
<dbReference type="InterPro" id="IPR023230">
    <property type="entry name" value="Glyco_hydro_2_CS"/>
</dbReference>
<comment type="catalytic activity">
    <reaction evidence="1 10">
        <text>Hydrolysis of terminal non-reducing beta-D-galactose residues in beta-D-galactosides.</text>
        <dbReference type="EC" id="3.2.1.23"/>
    </reaction>
</comment>
<dbReference type="GO" id="GO:0009341">
    <property type="term" value="C:beta-galactosidase complex"/>
    <property type="evidence" value="ECO:0007669"/>
    <property type="project" value="InterPro"/>
</dbReference>
<dbReference type="RefSeq" id="WP_099107903.1">
    <property type="nucleotide sequence ID" value="NZ_JAATJF010000002.1"/>
</dbReference>
<dbReference type="GO" id="GO:0005990">
    <property type="term" value="P:lactose catabolic process"/>
    <property type="evidence" value="ECO:0007669"/>
    <property type="project" value="TreeGrafter"/>
</dbReference>